<sequence>MSSPASGKPLQVLLQEASAHLQQRSFSSAQALLDEAARLEPQVRDVRMLQAILAVQTRQAEKAEQIFKGLLQDNPSDVDALANLGYLLLQAERTKEARELLERAVRLQPRHAGLHLNLGVALEALGHTPEALQSYQRSLALDPRDAQTHYAAGKLLQRGQDYQAAFASYQRALSLNPSHSEALSNLLFTHHYLEDFSPLINSAWARRFAPPASAAHERTASRGLLKPPLKVGFVSADLRQHPVGYFLEAVLRELDRSRLSLFAYSNNIFEDEVSARLKPHFAQWHVIESLNDQDASALIQQDEIDVLIDLSGYTAGHRQSLFSLRPAPLQLSWLGYFSTTGQSAMDYVLADPVSVPPQEENLFSERVWRMPVIRYCFTPPENAPEVARSPAAERGQITFGSFQALEKINNRVLRAWAEILKGVPGARLRIQSSKFDHPSSRSEFERRLLACGLPLEQVQLAAGQSRSDYLAAYKEVDLVLDTFPYPGGTTTVEALWMGVPTLTLALPGMLGRQGQSIMSAAGLPDWAVTTEADYVARALHWAQSATGHPVEWAELRKNLRDQVQASALFNATQFARDFEQALEGMWQDTSGSRGSAPQPLNATPTPKTP</sequence>
<evidence type="ECO:0000313" key="11">
    <source>
        <dbReference type="EMBL" id="MET4575102.1"/>
    </source>
</evidence>
<comment type="similarity">
    <text evidence="2">Belongs to the glycosyltransferase 41 family. O-GlcNAc transferase subfamily.</text>
</comment>
<dbReference type="Proteomes" id="UP001549320">
    <property type="component" value="Unassembled WGS sequence"/>
</dbReference>
<gene>
    <name evidence="11" type="ORF">ABIE13_000199</name>
</gene>
<dbReference type="InterPro" id="IPR029489">
    <property type="entry name" value="OGT/SEC/SPY_C"/>
</dbReference>
<dbReference type="PROSITE" id="PS50293">
    <property type="entry name" value="TPR_REGION"/>
    <property type="match status" value="2"/>
</dbReference>
<dbReference type="InterPro" id="IPR051939">
    <property type="entry name" value="Glycosyltr_41/O-GlcNAc_trsf"/>
</dbReference>
<proteinExistence type="inferred from homology"/>
<dbReference type="Gene3D" id="3.40.50.2000">
    <property type="entry name" value="Glycogen Phosphorylase B"/>
    <property type="match status" value="1"/>
</dbReference>
<feature type="repeat" description="TPR" evidence="8">
    <location>
        <begin position="146"/>
        <end position="179"/>
    </location>
</feature>
<evidence type="ECO:0000313" key="12">
    <source>
        <dbReference type="Proteomes" id="UP001549320"/>
    </source>
</evidence>
<dbReference type="SUPFAM" id="SSF53756">
    <property type="entry name" value="UDP-Glycosyltransferase/glycogen phosphorylase"/>
    <property type="match status" value="1"/>
</dbReference>
<name>A0ABV2Q263_9BURK</name>
<evidence type="ECO:0000256" key="6">
    <source>
        <dbReference type="ARBA" id="ARBA00022737"/>
    </source>
</evidence>
<evidence type="ECO:0000256" key="8">
    <source>
        <dbReference type="PROSITE-ProRule" id="PRU00339"/>
    </source>
</evidence>
<evidence type="ECO:0000256" key="9">
    <source>
        <dbReference type="SAM" id="MobiDB-lite"/>
    </source>
</evidence>
<dbReference type="Gene3D" id="1.25.40.10">
    <property type="entry name" value="Tetratricopeptide repeat domain"/>
    <property type="match status" value="1"/>
</dbReference>
<evidence type="ECO:0000256" key="5">
    <source>
        <dbReference type="ARBA" id="ARBA00022679"/>
    </source>
</evidence>
<evidence type="ECO:0000256" key="2">
    <source>
        <dbReference type="ARBA" id="ARBA00005386"/>
    </source>
</evidence>
<keyword evidence="4 11" id="KW-0328">Glycosyltransferase</keyword>
<dbReference type="SMART" id="SM00028">
    <property type="entry name" value="TPR"/>
    <property type="match status" value="4"/>
</dbReference>
<dbReference type="Gene3D" id="3.40.50.11380">
    <property type="match status" value="1"/>
</dbReference>
<comment type="pathway">
    <text evidence="1">Protein modification; protein glycosylation.</text>
</comment>
<feature type="domain" description="O-GlcNAc transferase C-terminal" evidence="10">
    <location>
        <begin position="396"/>
        <end position="577"/>
    </location>
</feature>
<dbReference type="RefSeq" id="WP_354440360.1">
    <property type="nucleotide sequence ID" value="NZ_JBEPSH010000001.1"/>
</dbReference>
<comment type="caution">
    <text evidence="11">The sequence shown here is derived from an EMBL/GenBank/DDBJ whole genome shotgun (WGS) entry which is preliminary data.</text>
</comment>
<reference evidence="11 12" key="1">
    <citation type="submission" date="2024-06" db="EMBL/GenBank/DDBJ databases">
        <title>Sorghum-associated microbial communities from plants grown in Nebraska, USA.</title>
        <authorList>
            <person name="Schachtman D."/>
        </authorList>
    </citation>
    <scope>NUCLEOTIDE SEQUENCE [LARGE SCALE GENOMIC DNA]</scope>
    <source>
        <strain evidence="11 12">2709</strain>
    </source>
</reference>
<feature type="region of interest" description="Disordered" evidence="9">
    <location>
        <begin position="587"/>
        <end position="609"/>
    </location>
</feature>
<dbReference type="InterPro" id="IPR011990">
    <property type="entry name" value="TPR-like_helical_dom_sf"/>
</dbReference>
<evidence type="ECO:0000259" key="10">
    <source>
        <dbReference type="Pfam" id="PF13844"/>
    </source>
</evidence>
<accession>A0ABV2Q263</accession>
<protein>
    <recommendedName>
        <fullName evidence="3">protein O-GlcNAc transferase</fullName>
        <ecNumber evidence="3">2.4.1.255</ecNumber>
    </recommendedName>
</protein>
<dbReference type="EC" id="2.4.1.255" evidence="3"/>
<dbReference type="Pfam" id="PF13844">
    <property type="entry name" value="Glyco_transf_41"/>
    <property type="match status" value="2"/>
</dbReference>
<feature type="domain" description="O-GlcNAc transferase C-terminal" evidence="10">
    <location>
        <begin position="228"/>
        <end position="371"/>
    </location>
</feature>
<dbReference type="EMBL" id="JBEPSH010000001">
    <property type="protein sequence ID" value="MET4575102.1"/>
    <property type="molecule type" value="Genomic_DNA"/>
</dbReference>
<keyword evidence="6" id="KW-0677">Repeat</keyword>
<dbReference type="PANTHER" id="PTHR44835:SF1">
    <property type="entry name" value="PROTEIN O-GLCNAC TRANSFERASE"/>
    <property type="match status" value="1"/>
</dbReference>
<dbReference type="Pfam" id="PF13432">
    <property type="entry name" value="TPR_16"/>
    <property type="match status" value="2"/>
</dbReference>
<dbReference type="GO" id="GO:0097363">
    <property type="term" value="F:protein O-acetylglucosaminyltransferase activity"/>
    <property type="evidence" value="ECO:0007669"/>
    <property type="project" value="UniProtKB-EC"/>
</dbReference>
<dbReference type="InterPro" id="IPR019734">
    <property type="entry name" value="TPR_rpt"/>
</dbReference>
<feature type="repeat" description="TPR" evidence="8">
    <location>
        <begin position="78"/>
        <end position="111"/>
    </location>
</feature>
<evidence type="ECO:0000256" key="7">
    <source>
        <dbReference type="ARBA" id="ARBA00022803"/>
    </source>
</evidence>
<keyword evidence="7 8" id="KW-0802">TPR repeat</keyword>
<evidence type="ECO:0000256" key="4">
    <source>
        <dbReference type="ARBA" id="ARBA00022676"/>
    </source>
</evidence>
<evidence type="ECO:0000256" key="1">
    <source>
        <dbReference type="ARBA" id="ARBA00004922"/>
    </source>
</evidence>
<dbReference type="PANTHER" id="PTHR44835">
    <property type="entry name" value="UDP-N-ACETYLGLUCOSAMINE--PEPTIDE N-ACETYLGLUCOSAMINYLTRANSFERASE SPINDLY-RELATED"/>
    <property type="match status" value="1"/>
</dbReference>
<evidence type="ECO:0000256" key="3">
    <source>
        <dbReference type="ARBA" id="ARBA00011970"/>
    </source>
</evidence>
<keyword evidence="12" id="KW-1185">Reference proteome</keyword>
<dbReference type="SUPFAM" id="SSF48452">
    <property type="entry name" value="TPR-like"/>
    <property type="match status" value="1"/>
</dbReference>
<organism evidence="11 12">
    <name type="scientific">Ottowia thiooxydans</name>
    <dbReference type="NCBI Taxonomy" id="219182"/>
    <lineage>
        <taxon>Bacteria</taxon>
        <taxon>Pseudomonadati</taxon>
        <taxon>Pseudomonadota</taxon>
        <taxon>Betaproteobacteria</taxon>
        <taxon>Burkholderiales</taxon>
        <taxon>Comamonadaceae</taxon>
        <taxon>Ottowia</taxon>
    </lineage>
</organism>
<dbReference type="PROSITE" id="PS50005">
    <property type="entry name" value="TPR"/>
    <property type="match status" value="3"/>
</dbReference>
<feature type="repeat" description="TPR" evidence="8">
    <location>
        <begin position="112"/>
        <end position="145"/>
    </location>
</feature>
<keyword evidence="5 11" id="KW-0808">Transferase</keyword>